<gene>
    <name evidence="10" type="ORF">EUGRSUZ_C00399</name>
</gene>
<evidence type="ECO:0000256" key="6">
    <source>
        <dbReference type="SAM" id="Phobius"/>
    </source>
</evidence>
<evidence type="ECO:0000256" key="2">
    <source>
        <dbReference type="ARBA" id="ARBA00022679"/>
    </source>
</evidence>
<evidence type="ECO:0000256" key="4">
    <source>
        <dbReference type="ARBA" id="ARBA00022777"/>
    </source>
</evidence>
<keyword evidence="6" id="KW-0812">Transmembrane</keyword>
<dbReference type="PROSITE" id="PS00108">
    <property type="entry name" value="PROTEIN_KINASE_ST"/>
    <property type="match status" value="1"/>
</dbReference>
<dbReference type="Pfam" id="PF07714">
    <property type="entry name" value="PK_Tyr_Ser-Thr"/>
    <property type="match status" value="1"/>
</dbReference>
<dbReference type="GO" id="GO:0004674">
    <property type="term" value="F:protein serine/threonine kinase activity"/>
    <property type="evidence" value="ECO:0000318"/>
    <property type="project" value="GO_Central"/>
</dbReference>
<feature type="domain" description="Protein kinase" evidence="8">
    <location>
        <begin position="404"/>
        <end position="680"/>
    </location>
</feature>
<dbReference type="InterPro" id="IPR011583">
    <property type="entry name" value="Chitinase_II/V-like_cat"/>
</dbReference>
<evidence type="ECO:0000256" key="3">
    <source>
        <dbReference type="ARBA" id="ARBA00022741"/>
    </source>
</evidence>
<dbReference type="PROSITE" id="PS50011">
    <property type="entry name" value="PROTEIN_KINASE_DOM"/>
    <property type="match status" value="1"/>
</dbReference>
<dbReference type="Gene3D" id="3.20.20.80">
    <property type="entry name" value="Glycosidases"/>
    <property type="match status" value="2"/>
</dbReference>
<keyword evidence="6" id="KW-0472">Membrane</keyword>
<dbReference type="FunFam" id="3.30.200.20:FF:000951">
    <property type="entry name" value="Uncharacterized protein"/>
    <property type="match status" value="1"/>
</dbReference>
<dbReference type="EMBL" id="KK198755">
    <property type="protein sequence ID" value="KCW78969.1"/>
    <property type="molecule type" value="Genomic_DNA"/>
</dbReference>
<dbReference type="PANTHER" id="PTHR27002:SF1038">
    <property type="entry name" value="G-TYPE LECTIN S-RECEPTOR-LIKE SERINE_THREONINE-PROTEIN KINASE CES101"/>
    <property type="match status" value="1"/>
</dbReference>
<feature type="domain" description="GH18" evidence="9">
    <location>
        <begin position="26"/>
        <end position="342"/>
    </location>
</feature>
<dbReference type="SMART" id="SM00220">
    <property type="entry name" value="S_TKc"/>
    <property type="match status" value="1"/>
</dbReference>
<dbReference type="Gene3D" id="3.30.200.20">
    <property type="entry name" value="Phosphorylase Kinase, domain 1"/>
    <property type="match status" value="1"/>
</dbReference>
<accession>A0A059CL77</accession>
<dbReference type="FunFam" id="1.10.510.10:FF:001964">
    <property type="entry name" value="Uncharacterized protein"/>
    <property type="match status" value="1"/>
</dbReference>
<dbReference type="InterPro" id="IPR001223">
    <property type="entry name" value="Glyco_hydro18_cat"/>
</dbReference>
<evidence type="ECO:0000256" key="1">
    <source>
        <dbReference type="ARBA" id="ARBA00022527"/>
    </source>
</evidence>
<proteinExistence type="predicted"/>
<reference evidence="10" key="1">
    <citation type="submission" date="2013-07" db="EMBL/GenBank/DDBJ databases">
        <title>The genome of Eucalyptus grandis.</title>
        <authorList>
            <person name="Schmutz J."/>
            <person name="Hayes R."/>
            <person name="Myburg A."/>
            <person name="Tuskan G."/>
            <person name="Grattapaglia D."/>
            <person name="Rokhsar D.S."/>
        </authorList>
    </citation>
    <scope>NUCLEOTIDE SEQUENCE</scope>
    <source>
        <tissue evidence="10">Leaf extractions</tissue>
    </source>
</reference>
<dbReference type="STRING" id="71139.A0A059CL77"/>
<evidence type="ECO:0000259" key="9">
    <source>
        <dbReference type="PROSITE" id="PS51910"/>
    </source>
</evidence>
<dbReference type="GO" id="GO:0008061">
    <property type="term" value="F:chitin binding"/>
    <property type="evidence" value="ECO:0007669"/>
    <property type="project" value="InterPro"/>
</dbReference>
<dbReference type="InterPro" id="IPR000719">
    <property type="entry name" value="Prot_kinase_dom"/>
</dbReference>
<feature type="signal peptide" evidence="7">
    <location>
        <begin position="1"/>
        <end position="22"/>
    </location>
</feature>
<sequence length="724" mass="81676">MAGKGELASFFIFFLCLYPSLEEQTWVKSGYFYAGSEIPVSDIDSSLFSHLICAFASIDSSAHPLSFNSSFEQIFSTFTSTVKRKNPSITTLLSVWAGGEDPSAFASMLGESSSRRSFIESTIEKARLYAFSGIDLFGVWLGRSINITNLSVLLGEWRDGVDAESRKSGKPRLLLAMGVYCQSIVDSLSFPLDSVQRYLDWVHLIAYDYHLPTREKGFPARKLVLGLPYHGYAWQLEDSSGDAIGHPAVGPAETADGAFAYKAIKSFIQDFGYGASSVYNGTYVVNFYSKGLVWINFDDVEAIRAKVTYAKEKGLLGYSVFQINSDQNWVLSRTAQEAGEDQQERRWFWLVMLISIAIVVLLIFGLICYLQRRTLKSEGESLESRAPKLQKFGYATLRAATDNFSSENKIGKGGFGPVYKGKLPKGREIAVKRLSKTSKQGLEEFKTEVMLAVILQHVNLVRLLGFCTDRKEKMLVYEFMPNKSLDFYLFDPIRKYSLDWVKRVHIIEGITQGLLYLHEYSNFTIIHRDLKASNVLLDDEMNPKISDFGMAKIFKKDDVEANTSRIVGTYGYVPPEYVRKGIYSMKYDVYSFGVLLLQIISGKKTSCYYGLNENLNLLDYAYEQWKDDKCMEFIDPSLDDSSSSCKLLRCIQVALLCVQEKAGDRPSMLEVSSMLKNEFSAVNFPKKPAFSIKKDEDEDKDDKCLLQEAVHSVNDASISELFPR</sequence>
<feature type="transmembrane region" description="Helical" evidence="6">
    <location>
        <begin position="347"/>
        <end position="370"/>
    </location>
</feature>
<dbReference type="SUPFAM" id="SSF51445">
    <property type="entry name" value="(Trans)glycosidases"/>
    <property type="match status" value="1"/>
</dbReference>
<dbReference type="SMART" id="SM00636">
    <property type="entry name" value="Glyco_18"/>
    <property type="match status" value="1"/>
</dbReference>
<dbReference type="InterPro" id="IPR001245">
    <property type="entry name" value="Ser-Thr/Tyr_kinase_cat_dom"/>
</dbReference>
<evidence type="ECO:0000256" key="5">
    <source>
        <dbReference type="ARBA" id="ARBA00022840"/>
    </source>
</evidence>
<name>A0A059CL77_EUCGR</name>
<dbReference type="eggNOG" id="KOG2806">
    <property type="taxonomic scope" value="Eukaryota"/>
</dbReference>
<dbReference type="SUPFAM" id="SSF56112">
    <property type="entry name" value="Protein kinase-like (PK-like)"/>
    <property type="match status" value="1"/>
</dbReference>
<dbReference type="GO" id="GO:0005975">
    <property type="term" value="P:carbohydrate metabolic process"/>
    <property type="evidence" value="ECO:0007669"/>
    <property type="project" value="InterPro"/>
</dbReference>
<organism evidence="10">
    <name type="scientific">Eucalyptus grandis</name>
    <name type="common">Flooded gum</name>
    <dbReference type="NCBI Taxonomy" id="71139"/>
    <lineage>
        <taxon>Eukaryota</taxon>
        <taxon>Viridiplantae</taxon>
        <taxon>Streptophyta</taxon>
        <taxon>Embryophyta</taxon>
        <taxon>Tracheophyta</taxon>
        <taxon>Spermatophyta</taxon>
        <taxon>Magnoliopsida</taxon>
        <taxon>eudicotyledons</taxon>
        <taxon>Gunneridae</taxon>
        <taxon>Pentapetalae</taxon>
        <taxon>rosids</taxon>
        <taxon>malvids</taxon>
        <taxon>Myrtales</taxon>
        <taxon>Myrtaceae</taxon>
        <taxon>Myrtoideae</taxon>
        <taxon>Eucalypteae</taxon>
        <taxon>Eucalyptus</taxon>
    </lineage>
</organism>
<dbReference type="GO" id="GO:0007165">
    <property type="term" value="P:signal transduction"/>
    <property type="evidence" value="ECO:0000318"/>
    <property type="project" value="GO_Central"/>
</dbReference>
<dbReference type="InParanoid" id="A0A059CL77"/>
<dbReference type="InterPro" id="IPR008271">
    <property type="entry name" value="Ser/Thr_kinase_AS"/>
</dbReference>
<keyword evidence="5" id="KW-0067">ATP-binding</keyword>
<dbReference type="Gene3D" id="3.10.50.10">
    <property type="match status" value="1"/>
</dbReference>
<dbReference type="GO" id="GO:0005524">
    <property type="term" value="F:ATP binding"/>
    <property type="evidence" value="ECO:0007669"/>
    <property type="project" value="UniProtKB-KW"/>
</dbReference>
<protein>
    <submittedName>
        <fullName evidence="10">Uncharacterized protein</fullName>
    </submittedName>
</protein>
<feature type="chain" id="PRO_5001569401" evidence="7">
    <location>
        <begin position="23"/>
        <end position="724"/>
    </location>
</feature>
<dbReference type="Pfam" id="PF00704">
    <property type="entry name" value="Glyco_hydro_18"/>
    <property type="match status" value="1"/>
</dbReference>
<dbReference type="PROSITE" id="PS51910">
    <property type="entry name" value="GH18_2"/>
    <property type="match status" value="1"/>
</dbReference>
<dbReference type="AlphaFoldDB" id="A0A059CL77"/>
<dbReference type="GO" id="GO:0005886">
    <property type="term" value="C:plasma membrane"/>
    <property type="evidence" value="ECO:0000318"/>
    <property type="project" value="GO_Central"/>
</dbReference>
<keyword evidence="6" id="KW-1133">Transmembrane helix</keyword>
<evidence type="ECO:0000259" key="8">
    <source>
        <dbReference type="PROSITE" id="PS50011"/>
    </source>
</evidence>
<dbReference type="CDD" id="cd14066">
    <property type="entry name" value="STKc_IRAK"/>
    <property type="match status" value="1"/>
</dbReference>
<dbReference type="GO" id="GO:0006955">
    <property type="term" value="P:immune response"/>
    <property type="evidence" value="ECO:0000318"/>
    <property type="project" value="GO_Central"/>
</dbReference>
<dbReference type="InterPro" id="IPR029070">
    <property type="entry name" value="Chitinase_insertion_sf"/>
</dbReference>
<dbReference type="OMA" id="WINIVAY"/>
<dbReference type="InterPro" id="IPR017853">
    <property type="entry name" value="GH"/>
</dbReference>
<dbReference type="PANTHER" id="PTHR27002">
    <property type="entry name" value="RECEPTOR-LIKE SERINE/THREONINE-PROTEIN KINASE SD1-8"/>
    <property type="match status" value="1"/>
</dbReference>
<keyword evidence="3" id="KW-0547">Nucleotide-binding</keyword>
<keyword evidence="1" id="KW-0723">Serine/threonine-protein kinase</keyword>
<dbReference type="InterPro" id="IPR011009">
    <property type="entry name" value="Kinase-like_dom_sf"/>
</dbReference>
<keyword evidence="7" id="KW-0732">Signal</keyword>
<evidence type="ECO:0000256" key="7">
    <source>
        <dbReference type="SAM" id="SignalP"/>
    </source>
</evidence>
<keyword evidence="4" id="KW-0418">Kinase</keyword>
<dbReference type="Gene3D" id="1.10.510.10">
    <property type="entry name" value="Transferase(Phosphotransferase) domain 1"/>
    <property type="match status" value="1"/>
</dbReference>
<keyword evidence="2" id="KW-0808">Transferase</keyword>
<dbReference type="Gramene" id="KCW78969">
    <property type="protein sequence ID" value="KCW78969"/>
    <property type="gene ID" value="EUGRSUZ_C00399"/>
</dbReference>
<evidence type="ECO:0000313" key="10">
    <source>
        <dbReference type="EMBL" id="KCW78969.1"/>
    </source>
</evidence>